<comment type="caution">
    <text evidence="1">The sequence shown here is derived from an EMBL/GenBank/DDBJ whole genome shotgun (WGS) entry which is preliminary data.</text>
</comment>
<name>A0A139I7G1_9PEZI</name>
<accession>A0A139I7G1</accession>
<evidence type="ECO:0000313" key="2">
    <source>
        <dbReference type="Proteomes" id="UP000073492"/>
    </source>
</evidence>
<dbReference type="EMBL" id="LFZO01000244">
    <property type="protein sequence ID" value="KXT10691.1"/>
    <property type="molecule type" value="Genomic_DNA"/>
</dbReference>
<reference evidence="1 2" key="1">
    <citation type="submission" date="2015-07" db="EMBL/GenBank/DDBJ databases">
        <title>Comparative genomics of the Sigatoka disease complex on banana suggests a link between parallel evolutionary changes in Pseudocercospora fijiensis and Pseudocercospora eumusae and increased virulence on the banana host.</title>
        <authorList>
            <person name="Chang T.-C."/>
            <person name="Salvucci A."/>
            <person name="Crous P.W."/>
            <person name="Stergiopoulos I."/>
        </authorList>
    </citation>
    <scope>NUCLEOTIDE SEQUENCE [LARGE SCALE GENOMIC DNA]</scope>
    <source>
        <strain evidence="1 2">CBS 116634</strain>
    </source>
</reference>
<protein>
    <submittedName>
        <fullName evidence="1">Uncharacterized protein</fullName>
    </submittedName>
</protein>
<sequence length="151" mass="16718">MSVEAGPSFSRQAFYHASPRPLSMAAEQQVMGISLLLLNAHHPSSLDEEDLTMEIPDEEEGSDNDGLTRVNSYDFVLDQAKVLGSEQHAADFLRQSVSRPEPVYTRADVHARAERGGLSRSKKAGIASYWAGNSTWDEVLDYLFCAGEEER</sequence>
<organism evidence="1 2">
    <name type="scientific">Pseudocercospora musae</name>
    <dbReference type="NCBI Taxonomy" id="113226"/>
    <lineage>
        <taxon>Eukaryota</taxon>
        <taxon>Fungi</taxon>
        <taxon>Dikarya</taxon>
        <taxon>Ascomycota</taxon>
        <taxon>Pezizomycotina</taxon>
        <taxon>Dothideomycetes</taxon>
        <taxon>Dothideomycetidae</taxon>
        <taxon>Mycosphaerellales</taxon>
        <taxon>Mycosphaerellaceae</taxon>
        <taxon>Pseudocercospora</taxon>
    </lineage>
</organism>
<gene>
    <name evidence="1" type="ORF">AC579_5058</name>
</gene>
<keyword evidence="2" id="KW-1185">Reference proteome</keyword>
<evidence type="ECO:0000313" key="1">
    <source>
        <dbReference type="EMBL" id="KXT10691.1"/>
    </source>
</evidence>
<dbReference type="Proteomes" id="UP000073492">
    <property type="component" value="Unassembled WGS sequence"/>
</dbReference>
<dbReference type="AlphaFoldDB" id="A0A139I7G1"/>
<dbReference type="OrthoDB" id="3649283at2759"/>
<proteinExistence type="predicted"/>